<keyword evidence="2" id="KW-0238">DNA-binding</keyword>
<evidence type="ECO:0000313" key="6">
    <source>
        <dbReference type="Proteomes" id="UP000249248"/>
    </source>
</evidence>
<dbReference type="InterPro" id="IPR018060">
    <property type="entry name" value="HTH_AraC"/>
</dbReference>
<dbReference type="Gene3D" id="1.10.10.60">
    <property type="entry name" value="Homeodomain-like"/>
    <property type="match status" value="1"/>
</dbReference>
<dbReference type="PANTHER" id="PTHR43280:SF32">
    <property type="entry name" value="TRANSCRIPTIONAL REGULATORY PROTEIN"/>
    <property type="match status" value="1"/>
</dbReference>
<feature type="domain" description="HTH araC/xylS-type" evidence="4">
    <location>
        <begin position="170"/>
        <end position="268"/>
    </location>
</feature>
<keyword evidence="1" id="KW-0805">Transcription regulation</keyword>
<dbReference type="EMBL" id="QKSB01000002">
    <property type="protein sequence ID" value="PZE18105.1"/>
    <property type="molecule type" value="Genomic_DNA"/>
</dbReference>
<dbReference type="PRINTS" id="PR00032">
    <property type="entry name" value="HTHARAC"/>
</dbReference>
<evidence type="ECO:0000256" key="3">
    <source>
        <dbReference type="ARBA" id="ARBA00023163"/>
    </source>
</evidence>
<dbReference type="SUPFAM" id="SSF46689">
    <property type="entry name" value="Homeodomain-like"/>
    <property type="match status" value="1"/>
</dbReference>
<keyword evidence="6" id="KW-1185">Reference proteome</keyword>
<dbReference type="PANTHER" id="PTHR43280">
    <property type="entry name" value="ARAC-FAMILY TRANSCRIPTIONAL REGULATOR"/>
    <property type="match status" value="1"/>
</dbReference>
<protein>
    <submittedName>
        <fullName evidence="5">AraC family transcriptional regulator</fullName>
    </submittedName>
</protein>
<keyword evidence="3" id="KW-0804">Transcription</keyword>
<dbReference type="GO" id="GO:0003700">
    <property type="term" value="F:DNA-binding transcription factor activity"/>
    <property type="evidence" value="ECO:0007669"/>
    <property type="project" value="InterPro"/>
</dbReference>
<evidence type="ECO:0000259" key="4">
    <source>
        <dbReference type="PROSITE" id="PS01124"/>
    </source>
</evidence>
<comment type="caution">
    <text evidence="5">The sequence shown here is derived from an EMBL/GenBank/DDBJ whole genome shotgun (WGS) entry which is preliminary data.</text>
</comment>
<accession>A0A2W1NF49</accession>
<evidence type="ECO:0000313" key="5">
    <source>
        <dbReference type="EMBL" id="PZE18105.1"/>
    </source>
</evidence>
<organism evidence="5 6">
    <name type="scientific">Putridiphycobacter roseus</name>
    <dbReference type="NCBI Taxonomy" id="2219161"/>
    <lineage>
        <taxon>Bacteria</taxon>
        <taxon>Pseudomonadati</taxon>
        <taxon>Bacteroidota</taxon>
        <taxon>Flavobacteriia</taxon>
        <taxon>Flavobacteriales</taxon>
        <taxon>Crocinitomicaceae</taxon>
        <taxon>Putridiphycobacter</taxon>
    </lineage>
</organism>
<reference evidence="5 6" key="1">
    <citation type="submission" date="2018-06" db="EMBL/GenBank/DDBJ databases">
        <title>The draft genome sequence of Crocinitomix sp. SM1701.</title>
        <authorList>
            <person name="Zhang X."/>
        </authorList>
    </citation>
    <scope>NUCLEOTIDE SEQUENCE [LARGE SCALE GENOMIC DNA]</scope>
    <source>
        <strain evidence="5 6">SM1701</strain>
    </source>
</reference>
<dbReference type="InterPro" id="IPR020449">
    <property type="entry name" value="Tscrpt_reg_AraC-type_HTH"/>
</dbReference>
<proteinExistence type="predicted"/>
<dbReference type="AlphaFoldDB" id="A0A2W1NF49"/>
<evidence type="ECO:0000256" key="1">
    <source>
        <dbReference type="ARBA" id="ARBA00023015"/>
    </source>
</evidence>
<dbReference type="Pfam" id="PF12833">
    <property type="entry name" value="HTH_18"/>
    <property type="match status" value="1"/>
</dbReference>
<dbReference type="RefSeq" id="WP_111062258.1">
    <property type="nucleotide sequence ID" value="NZ_JBHUCU010000002.1"/>
</dbReference>
<evidence type="ECO:0000256" key="2">
    <source>
        <dbReference type="ARBA" id="ARBA00023125"/>
    </source>
</evidence>
<dbReference type="PROSITE" id="PS01124">
    <property type="entry name" value="HTH_ARAC_FAMILY_2"/>
    <property type="match status" value="1"/>
</dbReference>
<name>A0A2W1NF49_9FLAO</name>
<dbReference type="InterPro" id="IPR009057">
    <property type="entry name" value="Homeodomain-like_sf"/>
</dbReference>
<gene>
    <name evidence="5" type="ORF">DNU06_05675</name>
</gene>
<sequence length="269" mass="30674">MDSIKSVDKAKKQSIKVAIFDPLKRKTKPHRHHNYLEVVVLFKAKGTHYIDQIAYQVDRPIAFNIRKDQVHYWDLGPAPEGIVILIKDDFLTDCEDPVIKSLLQQLSPFPCLIPNEVEVLKSLCPIIIHAFQTTSNRHVREGLLKAFLAALHQYSNVAQSKSTGVNALCNQFLKLLWRKKVLGIKVVDYATRLNTTPQNLTQLCKKETGRSAAEIIAAEITSEAIRLLFYSENNIAEISHLLGFKDVSHFIKFFKRAKGMTPNQFRRNP</sequence>
<dbReference type="Proteomes" id="UP000249248">
    <property type="component" value="Unassembled WGS sequence"/>
</dbReference>
<dbReference type="GO" id="GO:0043565">
    <property type="term" value="F:sequence-specific DNA binding"/>
    <property type="evidence" value="ECO:0007669"/>
    <property type="project" value="InterPro"/>
</dbReference>
<dbReference type="SMART" id="SM00342">
    <property type="entry name" value="HTH_ARAC"/>
    <property type="match status" value="1"/>
</dbReference>
<dbReference type="OrthoDB" id="1096411at2"/>